<organism evidence="7 8">
    <name type="scientific">Deefgea tanakiae</name>
    <dbReference type="NCBI Taxonomy" id="2865840"/>
    <lineage>
        <taxon>Bacteria</taxon>
        <taxon>Pseudomonadati</taxon>
        <taxon>Pseudomonadota</taxon>
        <taxon>Betaproteobacteria</taxon>
        <taxon>Neisseriales</taxon>
        <taxon>Chitinibacteraceae</taxon>
        <taxon>Deefgea</taxon>
    </lineage>
</organism>
<accession>A0ABX8Z2E9</accession>
<dbReference type="InterPro" id="IPR006665">
    <property type="entry name" value="OmpA-like"/>
</dbReference>
<dbReference type="PRINTS" id="PR01021">
    <property type="entry name" value="OMPADOMAIN"/>
</dbReference>
<dbReference type="Pfam" id="PF00691">
    <property type="entry name" value="OmpA"/>
    <property type="match status" value="1"/>
</dbReference>
<dbReference type="Gene3D" id="3.30.1330.60">
    <property type="entry name" value="OmpA-like domain"/>
    <property type="match status" value="1"/>
</dbReference>
<name>A0ABX8Z2E9_9NEIS</name>
<gene>
    <name evidence="7" type="ORF">K4H28_10500</name>
</gene>
<feature type="region of interest" description="Disordered" evidence="4">
    <location>
        <begin position="270"/>
        <end position="290"/>
    </location>
</feature>
<keyword evidence="5" id="KW-0812">Transmembrane</keyword>
<evidence type="ECO:0000256" key="5">
    <source>
        <dbReference type="SAM" id="Phobius"/>
    </source>
</evidence>
<evidence type="ECO:0000256" key="1">
    <source>
        <dbReference type="ARBA" id="ARBA00004442"/>
    </source>
</evidence>
<dbReference type="InterPro" id="IPR036737">
    <property type="entry name" value="OmpA-like_sf"/>
</dbReference>
<evidence type="ECO:0000313" key="7">
    <source>
        <dbReference type="EMBL" id="QZA76753.1"/>
    </source>
</evidence>
<dbReference type="Proteomes" id="UP000825679">
    <property type="component" value="Chromosome"/>
</dbReference>
<dbReference type="PRINTS" id="PR01023">
    <property type="entry name" value="NAFLGMOTY"/>
</dbReference>
<dbReference type="SUPFAM" id="SSF103088">
    <property type="entry name" value="OmpA-like"/>
    <property type="match status" value="1"/>
</dbReference>
<dbReference type="CDD" id="cd07185">
    <property type="entry name" value="OmpA_C-like"/>
    <property type="match status" value="1"/>
</dbReference>
<reference evidence="7 8" key="1">
    <citation type="submission" date="2021-08" db="EMBL/GenBank/DDBJ databases">
        <title>complete genome sequencing of Deefgea sp. D25.</title>
        <authorList>
            <person name="Bae J.-W."/>
            <person name="Gim D.-H."/>
        </authorList>
    </citation>
    <scope>NUCLEOTIDE SEQUENCE [LARGE SCALE GENOMIC DNA]</scope>
    <source>
        <strain evidence="7 8">D25</strain>
    </source>
</reference>
<protein>
    <submittedName>
        <fullName evidence="7">OmpA family protein</fullName>
    </submittedName>
</protein>
<feature type="transmembrane region" description="Helical" evidence="5">
    <location>
        <begin position="12"/>
        <end position="30"/>
    </location>
</feature>
<dbReference type="PANTHER" id="PTHR30329">
    <property type="entry name" value="STATOR ELEMENT OF FLAGELLAR MOTOR COMPLEX"/>
    <property type="match status" value="1"/>
</dbReference>
<evidence type="ECO:0000256" key="3">
    <source>
        <dbReference type="PROSITE-ProRule" id="PRU00473"/>
    </source>
</evidence>
<evidence type="ECO:0000256" key="4">
    <source>
        <dbReference type="SAM" id="MobiDB-lite"/>
    </source>
</evidence>
<sequence length="290" mass="30864">MLNTEEKIGVSVGLVVSAIAIGAALFVTTLKPTAEQKPVAAASSVASATKEFVLGDMHIVFVDGKITFTGRAADEASKQRLLKPARLLWGASNVVDQITVDASAPAFWWAGRPIEIFSRLKQLKAFDLKLADEKVTFAGEAGSAKLGDGVNLGLGQWFKPGAAVLSQLNVVEDAQLSVWNDGVLLNESIEFATGSAEVSAASEPRLKEIAAFLLEDGRVIRVLGYTDNVGEPAANQKLSQDRAASVRITLIKFGVKGEQLVAVGMGQEMPIADNGSEEGRQKNRRIEFAQ</sequence>
<keyword evidence="5" id="KW-1133">Transmembrane helix</keyword>
<dbReference type="EMBL" id="CP081150">
    <property type="protein sequence ID" value="QZA76753.1"/>
    <property type="molecule type" value="Genomic_DNA"/>
</dbReference>
<feature type="compositionally biased region" description="Basic and acidic residues" evidence="4">
    <location>
        <begin position="277"/>
        <end position="290"/>
    </location>
</feature>
<dbReference type="RefSeq" id="WP_221005155.1">
    <property type="nucleotide sequence ID" value="NZ_CP081150.1"/>
</dbReference>
<dbReference type="InterPro" id="IPR050330">
    <property type="entry name" value="Bact_OuterMem_StrucFunc"/>
</dbReference>
<keyword evidence="2 3" id="KW-0472">Membrane</keyword>
<dbReference type="PROSITE" id="PS51123">
    <property type="entry name" value="OMPA_2"/>
    <property type="match status" value="1"/>
</dbReference>
<dbReference type="PANTHER" id="PTHR30329:SF20">
    <property type="entry name" value="EXPORTED PROTEIN"/>
    <property type="match status" value="1"/>
</dbReference>
<evidence type="ECO:0000259" key="6">
    <source>
        <dbReference type="PROSITE" id="PS51123"/>
    </source>
</evidence>
<dbReference type="Gene3D" id="3.40.1520.20">
    <property type="match status" value="1"/>
</dbReference>
<proteinExistence type="predicted"/>
<feature type="domain" description="OmpA-like" evidence="6">
    <location>
        <begin position="178"/>
        <end position="290"/>
    </location>
</feature>
<evidence type="ECO:0000256" key="2">
    <source>
        <dbReference type="ARBA" id="ARBA00023136"/>
    </source>
</evidence>
<evidence type="ECO:0000313" key="8">
    <source>
        <dbReference type="Proteomes" id="UP000825679"/>
    </source>
</evidence>
<dbReference type="InterPro" id="IPR006664">
    <property type="entry name" value="OMP_bac"/>
</dbReference>
<keyword evidence="8" id="KW-1185">Reference proteome</keyword>
<comment type="subcellular location">
    <subcellularLocation>
        <location evidence="1">Cell outer membrane</location>
    </subcellularLocation>
</comment>